<dbReference type="Gene3D" id="3.40.50.1820">
    <property type="entry name" value="alpha/beta hydrolase"/>
    <property type="match status" value="1"/>
</dbReference>
<feature type="active site" description="Charge relay system" evidence="2">
    <location>
        <position position="270"/>
    </location>
</feature>
<proteinExistence type="inferred from homology"/>
<dbReference type="AlphaFoldDB" id="A0A1M7YQB6"/>
<dbReference type="RefSeq" id="WP_073579707.1">
    <property type="nucleotide sequence ID" value="NZ_AP024897.1"/>
</dbReference>
<dbReference type="FunFam" id="3.40.50.1820:FF:000080">
    <property type="entry name" value="Alpha/beta hydrolase"/>
    <property type="match status" value="1"/>
</dbReference>
<dbReference type="PANTHER" id="PTHR10794">
    <property type="entry name" value="ABHYDROLASE DOMAIN-CONTAINING PROTEIN"/>
    <property type="match status" value="1"/>
</dbReference>
<keyword evidence="5" id="KW-1185">Reference proteome</keyword>
<gene>
    <name evidence="4" type="ORF">VQ7734_00512</name>
</gene>
<dbReference type="OrthoDB" id="332676at2"/>
<dbReference type="GO" id="GO:0034338">
    <property type="term" value="F:short-chain carboxylesterase activity"/>
    <property type="evidence" value="ECO:0007669"/>
    <property type="project" value="TreeGrafter"/>
</dbReference>
<organism evidence="4 5">
    <name type="scientific">Vibrio quintilis</name>
    <dbReference type="NCBI Taxonomy" id="1117707"/>
    <lineage>
        <taxon>Bacteria</taxon>
        <taxon>Pseudomonadati</taxon>
        <taxon>Pseudomonadota</taxon>
        <taxon>Gammaproteobacteria</taxon>
        <taxon>Vibrionales</taxon>
        <taxon>Vibrionaceae</taxon>
        <taxon>Vibrio</taxon>
    </lineage>
</organism>
<sequence length="325" mass="36382">MTLFSFIPASGGVNPHTQTLLPRFIRKKNLFIPHWESISTPDDDVLDIAWSENPHSESAQDKPVFILFHGLEGSFNSPYANGLMHAFAEKGWLAVMMHFRGCSGKPNLQARAYHSGETKDPHHFLQMLTERFPHSYKIATGISLGGNMLANYLVEFAKEPLLNAATIISAPFDLAACSDRINDGFSKVYQRYLLSSLKKNALQRIQILRQKIPVTSDAIQSLTTLKNFDDLITAPLHGFSDASHYYHQCSAIHKLAQIKLPTLIIHARDDPFMTASVIPSEPLPETINYQLLAHGGHVGFLSGSIFKPVFWLEQTLPAYYAKHVE</sequence>
<feature type="active site" description="Charge relay system" evidence="2">
    <location>
        <position position="143"/>
    </location>
</feature>
<reference evidence="5" key="1">
    <citation type="submission" date="2016-12" db="EMBL/GenBank/DDBJ databases">
        <authorList>
            <person name="Rodrigo-Torres L."/>
            <person name="Arahal R.D."/>
            <person name="Lucena T."/>
        </authorList>
    </citation>
    <scope>NUCLEOTIDE SEQUENCE [LARGE SCALE GENOMIC DNA]</scope>
</reference>
<dbReference type="Proteomes" id="UP000184600">
    <property type="component" value="Unassembled WGS sequence"/>
</dbReference>
<dbReference type="InterPro" id="IPR000073">
    <property type="entry name" value="AB_hydrolase_1"/>
</dbReference>
<accession>A0A1M7YQB6</accession>
<dbReference type="Pfam" id="PF00561">
    <property type="entry name" value="Abhydrolase_1"/>
    <property type="match status" value="1"/>
</dbReference>
<evidence type="ECO:0000256" key="2">
    <source>
        <dbReference type="PIRSR" id="PIRSR005211-1"/>
    </source>
</evidence>
<dbReference type="STRING" id="1117707.VQ7734_00512"/>
<evidence type="ECO:0000256" key="1">
    <source>
        <dbReference type="ARBA" id="ARBA00010884"/>
    </source>
</evidence>
<keyword evidence="4" id="KW-0378">Hydrolase</keyword>
<name>A0A1M7YQB6_9VIBR</name>
<dbReference type="PANTHER" id="PTHR10794:SF94">
    <property type="entry name" value="ESTERASE YHET-RELATED"/>
    <property type="match status" value="1"/>
</dbReference>
<dbReference type="SUPFAM" id="SSF53474">
    <property type="entry name" value="alpha/beta-Hydrolases"/>
    <property type="match status" value="1"/>
</dbReference>
<evidence type="ECO:0000313" key="4">
    <source>
        <dbReference type="EMBL" id="SHO54794.1"/>
    </source>
</evidence>
<dbReference type="InterPro" id="IPR029058">
    <property type="entry name" value="AB_hydrolase_fold"/>
</dbReference>
<dbReference type="NCBIfam" id="NF008218">
    <property type="entry name" value="PRK10985.1"/>
    <property type="match status" value="1"/>
</dbReference>
<dbReference type="GO" id="GO:0047372">
    <property type="term" value="F:monoacylglycerol lipase activity"/>
    <property type="evidence" value="ECO:0007669"/>
    <property type="project" value="TreeGrafter"/>
</dbReference>
<dbReference type="InterPro" id="IPR050960">
    <property type="entry name" value="AB_hydrolase_4_sf"/>
</dbReference>
<evidence type="ECO:0000313" key="5">
    <source>
        <dbReference type="Proteomes" id="UP000184600"/>
    </source>
</evidence>
<dbReference type="PIRSF" id="PIRSF005211">
    <property type="entry name" value="Ab_hydro_YheT"/>
    <property type="match status" value="1"/>
</dbReference>
<comment type="similarity">
    <text evidence="1">Belongs to the AB hydrolase superfamily. AB hydrolase 4 family.</text>
</comment>
<feature type="domain" description="AB hydrolase-1" evidence="3">
    <location>
        <begin position="63"/>
        <end position="303"/>
    </location>
</feature>
<feature type="active site" description="Charge relay system" evidence="2">
    <location>
        <position position="297"/>
    </location>
</feature>
<protein>
    <submittedName>
        <fullName evidence="4">Putative hydrolase</fullName>
    </submittedName>
</protein>
<dbReference type="EMBL" id="FRFG01000008">
    <property type="protein sequence ID" value="SHO54794.1"/>
    <property type="molecule type" value="Genomic_DNA"/>
</dbReference>
<evidence type="ECO:0000259" key="3">
    <source>
        <dbReference type="Pfam" id="PF00561"/>
    </source>
</evidence>
<dbReference type="InterPro" id="IPR012020">
    <property type="entry name" value="ABHD4"/>
</dbReference>